<dbReference type="PANTHER" id="PTHR33710">
    <property type="entry name" value="BNAC02G09200D PROTEIN"/>
    <property type="match status" value="1"/>
</dbReference>
<sequence>MEAFRNVLEDCQLMDVGYSGNWFTWERGNLPETNIRERLDRGVANVNWISRFPETTIKHLVHSTSYHCPLLLTTTNERETKRWETFRFEAWWLMEESFESEVKTKWESATGNLL</sequence>
<dbReference type="Gene3D" id="3.60.10.10">
    <property type="entry name" value="Endonuclease/exonuclease/phosphatase"/>
    <property type="match status" value="1"/>
</dbReference>
<keyword evidence="1" id="KW-0548">Nucleotidyltransferase</keyword>
<comment type="caution">
    <text evidence="1">The sequence shown here is derived from an EMBL/GenBank/DDBJ whole genome shotgun (WGS) entry which is preliminary data.</text>
</comment>
<reference evidence="2" key="1">
    <citation type="journal article" date="2019" name="Plant Biotechnol. J.">
        <title>Genome sequencing of the Australian wild diploid species Gossypium australe highlights disease resistance and delayed gland morphogenesis.</title>
        <authorList>
            <person name="Cai Y."/>
            <person name="Cai X."/>
            <person name="Wang Q."/>
            <person name="Wang P."/>
            <person name="Zhang Y."/>
            <person name="Cai C."/>
            <person name="Xu Y."/>
            <person name="Wang K."/>
            <person name="Zhou Z."/>
            <person name="Wang C."/>
            <person name="Geng S."/>
            <person name="Li B."/>
            <person name="Dong Q."/>
            <person name="Hou Y."/>
            <person name="Wang H."/>
            <person name="Ai P."/>
            <person name="Liu Z."/>
            <person name="Yi F."/>
            <person name="Sun M."/>
            <person name="An G."/>
            <person name="Cheng J."/>
            <person name="Zhang Y."/>
            <person name="Shi Q."/>
            <person name="Xie Y."/>
            <person name="Shi X."/>
            <person name="Chang Y."/>
            <person name="Huang F."/>
            <person name="Chen Y."/>
            <person name="Hong S."/>
            <person name="Mi L."/>
            <person name="Sun Q."/>
            <person name="Zhang L."/>
            <person name="Zhou B."/>
            <person name="Peng R."/>
            <person name="Zhang X."/>
            <person name="Liu F."/>
        </authorList>
    </citation>
    <scope>NUCLEOTIDE SEQUENCE [LARGE SCALE GENOMIC DNA]</scope>
    <source>
        <strain evidence="2">cv. PA1801</strain>
    </source>
</reference>
<keyword evidence="1" id="KW-0808">Transferase</keyword>
<dbReference type="InterPro" id="IPR036691">
    <property type="entry name" value="Endo/exonu/phosph_ase_sf"/>
</dbReference>
<accession>A0A5B6WL99</accession>
<proteinExistence type="predicted"/>
<organism evidence="1 2">
    <name type="scientific">Gossypium australe</name>
    <dbReference type="NCBI Taxonomy" id="47621"/>
    <lineage>
        <taxon>Eukaryota</taxon>
        <taxon>Viridiplantae</taxon>
        <taxon>Streptophyta</taxon>
        <taxon>Embryophyta</taxon>
        <taxon>Tracheophyta</taxon>
        <taxon>Spermatophyta</taxon>
        <taxon>Magnoliopsida</taxon>
        <taxon>eudicotyledons</taxon>
        <taxon>Gunneridae</taxon>
        <taxon>Pentapetalae</taxon>
        <taxon>rosids</taxon>
        <taxon>malvids</taxon>
        <taxon>Malvales</taxon>
        <taxon>Malvaceae</taxon>
        <taxon>Malvoideae</taxon>
        <taxon>Gossypium</taxon>
    </lineage>
</organism>
<protein>
    <submittedName>
        <fullName evidence="1">Reverse transcriptase</fullName>
    </submittedName>
</protein>
<dbReference type="OrthoDB" id="1935929at2759"/>
<dbReference type="AlphaFoldDB" id="A0A5B6WL99"/>
<dbReference type="EMBL" id="SMMG02000002">
    <property type="protein sequence ID" value="KAA3482599.1"/>
    <property type="molecule type" value="Genomic_DNA"/>
</dbReference>
<dbReference type="PANTHER" id="PTHR33710:SF62">
    <property type="entry name" value="DUF4283 DOMAIN PROTEIN"/>
    <property type="match status" value="1"/>
</dbReference>
<name>A0A5B6WL99_9ROSI</name>
<dbReference type="SUPFAM" id="SSF56219">
    <property type="entry name" value="DNase I-like"/>
    <property type="match status" value="1"/>
</dbReference>
<evidence type="ECO:0000313" key="1">
    <source>
        <dbReference type="EMBL" id="KAA3482599.1"/>
    </source>
</evidence>
<gene>
    <name evidence="1" type="ORF">EPI10_004830</name>
</gene>
<dbReference type="GO" id="GO:0003964">
    <property type="term" value="F:RNA-directed DNA polymerase activity"/>
    <property type="evidence" value="ECO:0007669"/>
    <property type="project" value="UniProtKB-KW"/>
</dbReference>
<evidence type="ECO:0000313" key="2">
    <source>
        <dbReference type="Proteomes" id="UP000325315"/>
    </source>
</evidence>
<dbReference type="Proteomes" id="UP000325315">
    <property type="component" value="Unassembled WGS sequence"/>
</dbReference>
<keyword evidence="2" id="KW-1185">Reference proteome</keyword>
<keyword evidence="1" id="KW-0695">RNA-directed DNA polymerase</keyword>